<gene>
    <name evidence="2" type="ORF">A3F45_00955</name>
</gene>
<protein>
    <recommendedName>
        <fullName evidence="1">Polymerase beta nucleotidyltransferase domain-containing protein</fullName>
    </recommendedName>
</protein>
<feature type="domain" description="Polymerase beta nucleotidyltransferase" evidence="1">
    <location>
        <begin position="14"/>
        <end position="109"/>
    </location>
</feature>
<dbReference type="Gene3D" id="3.30.460.10">
    <property type="entry name" value="Beta Polymerase, domain 2"/>
    <property type="match status" value="1"/>
</dbReference>
<dbReference type="EMBL" id="MFBL01000016">
    <property type="protein sequence ID" value="OGE05126.1"/>
    <property type="molecule type" value="Genomic_DNA"/>
</dbReference>
<evidence type="ECO:0000313" key="3">
    <source>
        <dbReference type="Proteomes" id="UP000178369"/>
    </source>
</evidence>
<dbReference type="Proteomes" id="UP000178369">
    <property type="component" value="Unassembled WGS sequence"/>
</dbReference>
<evidence type="ECO:0000259" key="1">
    <source>
        <dbReference type="Pfam" id="PF18765"/>
    </source>
</evidence>
<evidence type="ECO:0000313" key="2">
    <source>
        <dbReference type="EMBL" id="OGE05126.1"/>
    </source>
</evidence>
<dbReference type="InterPro" id="IPR043519">
    <property type="entry name" value="NT_sf"/>
</dbReference>
<name>A0A1F5HLU2_9BACT</name>
<dbReference type="PANTHER" id="PTHR33933:SF1">
    <property type="entry name" value="PROTEIN ADENYLYLTRANSFERASE MNTA-RELATED"/>
    <property type="match status" value="1"/>
</dbReference>
<dbReference type="InterPro" id="IPR041633">
    <property type="entry name" value="Polbeta"/>
</dbReference>
<dbReference type="CDD" id="cd05403">
    <property type="entry name" value="NT_KNTase_like"/>
    <property type="match status" value="1"/>
</dbReference>
<dbReference type="Pfam" id="PF18765">
    <property type="entry name" value="Polbeta"/>
    <property type="match status" value="1"/>
</dbReference>
<sequence>MNSLKKQFELEIAKITQQLISRYKPEKIILYGSGAYGKIREGSDIDMIIIKKSNKKPHERLREILHLVDYSLDFDPHVFTPQEFAKELKLGEFFVTEAVKKGKVLYDKS</sequence>
<organism evidence="2 3">
    <name type="scientific">Candidatus Curtissbacteria bacterium RIFCSPHIGHO2_12_FULL_41_17</name>
    <dbReference type="NCBI Taxonomy" id="1797722"/>
    <lineage>
        <taxon>Bacteria</taxon>
        <taxon>Candidatus Curtissiibacteriota</taxon>
    </lineage>
</organism>
<accession>A0A1F5HLU2</accession>
<dbReference type="PANTHER" id="PTHR33933">
    <property type="entry name" value="NUCLEOTIDYLTRANSFERASE"/>
    <property type="match status" value="1"/>
</dbReference>
<dbReference type="InterPro" id="IPR052548">
    <property type="entry name" value="Type_VII_TA_antitoxin"/>
</dbReference>
<comment type="caution">
    <text evidence="2">The sequence shown here is derived from an EMBL/GenBank/DDBJ whole genome shotgun (WGS) entry which is preliminary data.</text>
</comment>
<proteinExistence type="predicted"/>
<reference evidence="2 3" key="1">
    <citation type="journal article" date="2016" name="Nat. Commun.">
        <title>Thousands of microbial genomes shed light on interconnected biogeochemical processes in an aquifer system.</title>
        <authorList>
            <person name="Anantharaman K."/>
            <person name="Brown C.T."/>
            <person name="Hug L.A."/>
            <person name="Sharon I."/>
            <person name="Castelle C.J."/>
            <person name="Probst A.J."/>
            <person name="Thomas B.C."/>
            <person name="Singh A."/>
            <person name="Wilkins M.J."/>
            <person name="Karaoz U."/>
            <person name="Brodie E.L."/>
            <person name="Williams K.H."/>
            <person name="Hubbard S.S."/>
            <person name="Banfield J.F."/>
        </authorList>
    </citation>
    <scope>NUCLEOTIDE SEQUENCE [LARGE SCALE GENOMIC DNA]</scope>
</reference>
<dbReference type="SUPFAM" id="SSF81301">
    <property type="entry name" value="Nucleotidyltransferase"/>
    <property type="match status" value="1"/>
</dbReference>
<dbReference type="AlphaFoldDB" id="A0A1F5HLU2"/>